<accession>A0A8X6UND5</accession>
<dbReference type="AlphaFoldDB" id="A0A8X6UND5"/>
<dbReference type="OrthoDB" id="6437663at2759"/>
<reference evidence="1" key="1">
    <citation type="submission" date="2020-08" db="EMBL/GenBank/DDBJ databases">
        <title>Multicomponent nature underlies the extraordinary mechanical properties of spider dragline silk.</title>
        <authorList>
            <person name="Kono N."/>
            <person name="Nakamura H."/>
            <person name="Mori M."/>
            <person name="Yoshida Y."/>
            <person name="Ohtoshi R."/>
            <person name="Malay A.D."/>
            <person name="Moran D.A.P."/>
            <person name="Tomita M."/>
            <person name="Numata K."/>
            <person name="Arakawa K."/>
        </authorList>
    </citation>
    <scope>NUCLEOTIDE SEQUENCE</scope>
</reference>
<comment type="caution">
    <text evidence="1">The sequence shown here is derived from an EMBL/GenBank/DDBJ whole genome shotgun (WGS) entry which is preliminary data.</text>
</comment>
<sequence length="242" mass="29278">MEYFRESDLKSGKLLVPTLEDIASVSVAVKLYNDYEMQHSLKGAQLFLTPGEKWKTIMIEYLPNHVYSRPLQQKIMSFMKLIPYEVKMWKEQHETFVGNNLDPRILNAFQWKSHGTIDRLKTANVLIQSDLLQMWQRFRLACNYWEKKSVLLIWEEMPTVQRKYFQRKFECGISDLVTGSDRTVAHWILWYTERERRKFKKKFVFDNNWDSVSLQGLFPQKLTSRERRQMIQHDRRFSRRQI</sequence>
<protein>
    <submittedName>
        <fullName evidence="1">Uncharacterized protein</fullName>
    </submittedName>
</protein>
<evidence type="ECO:0000313" key="1">
    <source>
        <dbReference type="EMBL" id="GFU27201.1"/>
    </source>
</evidence>
<name>A0A8X6UND5_NEPPI</name>
<organism evidence="1 2">
    <name type="scientific">Nephila pilipes</name>
    <name type="common">Giant wood spider</name>
    <name type="synonym">Nephila maculata</name>
    <dbReference type="NCBI Taxonomy" id="299642"/>
    <lineage>
        <taxon>Eukaryota</taxon>
        <taxon>Metazoa</taxon>
        <taxon>Ecdysozoa</taxon>
        <taxon>Arthropoda</taxon>
        <taxon>Chelicerata</taxon>
        <taxon>Arachnida</taxon>
        <taxon>Araneae</taxon>
        <taxon>Araneomorphae</taxon>
        <taxon>Entelegynae</taxon>
        <taxon>Araneoidea</taxon>
        <taxon>Nephilidae</taxon>
        <taxon>Nephila</taxon>
    </lineage>
</organism>
<evidence type="ECO:0000313" key="2">
    <source>
        <dbReference type="Proteomes" id="UP000887013"/>
    </source>
</evidence>
<keyword evidence="2" id="KW-1185">Reference proteome</keyword>
<dbReference type="Proteomes" id="UP000887013">
    <property type="component" value="Unassembled WGS sequence"/>
</dbReference>
<gene>
    <name evidence="1" type="ORF">NPIL_319861</name>
</gene>
<proteinExistence type="predicted"/>
<dbReference type="EMBL" id="BMAW01032784">
    <property type="protein sequence ID" value="GFU27201.1"/>
    <property type="molecule type" value="Genomic_DNA"/>
</dbReference>